<name>A0A316Z5X2_9BASI</name>
<organism evidence="3 4">
    <name type="scientific">Tilletiopsis washingtonensis</name>
    <dbReference type="NCBI Taxonomy" id="58919"/>
    <lineage>
        <taxon>Eukaryota</taxon>
        <taxon>Fungi</taxon>
        <taxon>Dikarya</taxon>
        <taxon>Basidiomycota</taxon>
        <taxon>Ustilaginomycotina</taxon>
        <taxon>Exobasidiomycetes</taxon>
        <taxon>Entylomatales</taxon>
        <taxon>Entylomatales incertae sedis</taxon>
        <taxon>Tilletiopsis</taxon>
    </lineage>
</organism>
<evidence type="ECO:0000256" key="2">
    <source>
        <dbReference type="SAM" id="Phobius"/>
    </source>
</evidence>
<dbReference type="AlphaFoldDB" id="A0A316Z5X2"/>
<feature type="transmembrane region" description="Helical" evidence="2">
    <location>
        <begin position="121"/>
        <end position="144"/>
    </location>
</feature>
<dbReference type="STRING" id="58919.A0A316Z5X2"/>
<evidence type="ECO:0000313" key="4">
    <source>
        <dbReference type="Proteomes" id="UP000245946"/>
    </source>
</evidence>
<sequence length="224" mass="24408">MAFIANKVARGFIERNAKQYEPVDPFYEYYVDASGKEKRRKRPPPPGLTKEEAKLLRKISRRAHYLDKGFHICGFKFGWTFIIGIIPGAGDIASAGLNYTLVLKPAKKGVDLPDWVVHRMVVNNAVSAGIGFVPLVGDIALAIWRANSRNAKLLEEFLRVKGEEHILAGLPGLTTEQPLPPGARSKDGGTAPEQHPAQASAKEFVKSNSSNNLQPGGAQAAARK</sequence>
<dbReference type="Pfam" id="PF13430">
    <property type="entry name" value="DUF4112"/>
    <property type="match status" value="1"/>
</dbReference>
<dbReference type="PANTHER" id="PTHR35519">
    <property type="entry name" value="MEMBRANE PROTEINS"/>
    <property type="match status" value="1"/>
</dbReference>
<dbReference type="OrthoDB" id="2103474at2759"/>
<dbReference type="GeneID" id="37270380"/>
<evidence type="ECO:0000256" key="1">
    <source>
        <dbReference type="SAM" id="MobiDB-lite"/>
    </source>
</evidence>
<feature type="transmembrane region" description="Helical" evidence="2">
    <location>
        <begin position="77"/>
        <end position="101"/>
    </location>
</feature>
<gene>
    <name evidence="3" type="ORF">FA09DRAFT_331013</name>
</gene>
<protein>
    <submittedName>
        <fullName evidence="3">Uncharacterized protein</fullName>
    </submittedName>
</protein>
<keyword evidence="2" id="KW-0812">Transmembrane</keyword>
<keyword evidence="4" id="KW-1185">Reference proteome</keyword>
<keyword evidence="2" id="KW-0472">Membrane</keyword>
<keyword evidence="2" id="KW-1133">Transmembrane helix</keyword>
<evidence type="ECO:0000313" key="3">
    <source>
        <dbReference type="EMBL" id="PWN96961.1"/>
    </source>
</evidence>
<dbReference type="EMBL" id="KZ819297">
    <property type="protein sequence ID" value="PWN96961.1"/>
    <property type="molecule type" value="Genomic_DNA"/>
</dbReference>
<dbReference type="Proteomes" id="UP000245946">
    <property type="component" value="Unassembled WGS sequence"/>
</dbReference>
<dbReference type="InterPro" id="IPR025187">
    <property type="entry name" value="DUF4112"/>
</dbReference>
<feature type="region of interest" description="Disordered" evidence="1">
    <location>
        <begin position="171"/>
        <end position="224"/>
    </location>
</feature>
<dbReference type="RefSeq" id="XP_025597240.1">
    <property type="nucleotide sequence ID" value="XM_025742836.1"/>
</dbReference>
<reference evidence="3 4" key="1">
    <citation type="journal article" date="2018" name="Mol. Biol. Evol.">
        <title>Broad Genomic Sampling Reveals a Smut Pathogenic Ancestry of the Fungal Clade Ustilaginomycotina.</title>
        <authorList>
            <person name="Kijpornyongpan T."/>
            <person name="Mondo S.J."/>
            <person name="Barry K."/>
            <person name="Sandor L."/>
            <person name="Lee J."/>
            <person name="Lipzen A."/>
            <person name="Pangilinan J."/>
            <person name="LaButti K."/>
            <person name="Hainaut M."/>
            <person name="Henrissat B."/>
            <person name="Grigoriev I.V."/>
            <person name="Spatafora J.W."/>
            <person name="Aime M.C."/>
        </authorList>
    </citation>
    <scope>NUCLEOTIDE SEQUENCE [LARGE SCALE GENOMIC DNA]</scope>
    <source>
        <strain evidence="3 4">MCA 4186</strain>
    </source>
</reference>
<dbReference type="PANTHER" id="PTHR35519:SF2">
    <property type="entry name" value="PH DOMAIN PROTEIN"/>
    <property type="match status" value="1"/>
</dbReference>
<accession>A0A316Z5X2</accession>
<proteinExistence type="predicted"/>